<proteinExistence type="predicted"/>
<dbReference type="HOGENOM" id="CLU_2053972_0_0_1"/>
<feature type="region of interest" description="Disordered" evidence="1">
    <location>
        <begin position="27"/>
        <end position="62"/>
    </location>
</feature>
<dbReference type="AlphaFoldDB" id="F6I770"/>
<evidence type="ECO:0000256" key="1">
    <source>
        <dbReference type="SAM" id="MobiDB-lite"/>
    </source>
</evidence>
<protein>
    <submittedName>
        <fullName evidence="2">Uncharacterized protein</fullName>
    </submittedName>
</protein>
<dbReference type="InParanoid" id="F6I770"/>
<evidence type="ECO:0000313" key="3">
    <source>
        <dbReference type="Proteomes" id="UP000009183"/>
    </source>
</evidence>
<name>F6I770_VITVI</name>
<dbReference type="EMBL" id="FN596767">
    <property type="protein sequence ID" value="CCB62795.1"/>
    <property type="molecule type" value="Genomic_DNA"/>
</dbReference>
<organism evidence="2 3">
    <name type="scientific">Vitis vinifera</name>
    <name type="common">Grape</name>
    <dbReference type="NCBI Taxonomy" id="29760"/>
    <lineage>
        <taxon>Eukaryota</taxon>
        <taxon>Viridiplantae</taxon>
        <taxon>Streptophyta</taxon>
        <taxon>Embryophyta</taxon>
        <taxon>Tracheophyta</taxon>
        <taxon>Spermatophyta</taxon>
        <taxon>Magnoliopsida</taxon>
        <taxon>eudicotyledons</taxon>
        <taxon>Gunneridae</taxon>
        <taxon>Pentapetalae</taxon>
        <taxon>rosids</taxon>
        <taxon>Vitales</taxon>
        <taxon>Vitaceae</taxon>
        <taxon>Viteae</taxon>
        <taxon>Vitis</taxon>
    </lineage>
</organism>
<sequence length="136" mass="15025">MLVLMSPRSEENLSSSDDVWLTVSDIPLFTQPTSAPPPSRPPPPRPTQVSRAETGSFGSNNARKKVNKFSSFANSSQYSQSLKLTRGTMKSSAVSQIDEFEDFSMGRTRNNVDGHAEGLYGVNLRQTRLLLHLLLL</sequence>
<dbReference type="PaxDb" id="29760-VIT_00s0188g00190.t01"/>
<evidence type="ECO:0000313" key="2">
    <source>
        <dbReference type="EMBL" id="CCB62795.1"/>
    </source>
</evidence>
<gene>
    <name evidence="2" type="ORF">VIT_00s0188g00190</name>
</gene>
<keyword evidence="3" id="KW-1185">Reference proteome</keyword>
<reference evidence="3" key="1">
    <citation type="journal article" date="2007" name="Nature">
        <title>The grapevine genome sequence suggests ancestral hexaploidization in major angiosperm phyla.</title>
        <authorList>
            <consortium name="The French-Italian Public Consortium for Grapevine Genome Characterization."/>
            <person name="Jaillon O."/>
            <person name="Aury J.-M."/>
            <person name="Noel B."/>
            <person name="Policriti A."/>
            <person name="Clepet C."/>
            <person name="Casagrande A."/>
            <person name="Choisne N."/>
            <person name="Aubourg S."/>
            <person name="Vitulo N."/>
            <person name="Jubin C."/>
            <person name="Vezzi A."/>
            <person name="Legeai F."/>
            <person name="Hugueney P."/>
            <person name="Dasilva C."/>
            <person name="Horner D."/>
            <person name="Mica E."/>
            <person name="Jublot D."/>
            <person name="Poulain J."/>
            <person name="Bruyere C."/>
            <person name="Billault A."/>
            <person name="Segurens B."/>
            <person name="Gouyvenoux M."/>
            <person name="Ugarte E."/>
            <person name="Cattonaro F."/>
            <person name="Anthouard V."/>
            <person name="Vico V."/>
            <person name="Del Fabbro C."/>
            <person name="Alaux M."/>
            <person name="Di Gaspero G."/>
            <person name="Dumas V."/>
            <person name="Felice N."/>
            <person name="Paillard S."/>
            <person name="Juman I."/>
            <person name="Moroldo M."/>
            <person name="Scalabrin S."/>
            <person name="Canaguier A."/>
            <person name="Le Clainche I."/>
            <person name="Malacrida G."/>
            <person name="Durand E."/>
            <person name="Pesole G."/>
            <person name="Laucou V."/>
            <person name="Chatelet P."/>
            <person name="Merdinoglu D."/>
            <person name="Delledonne M."/>
            <person name="Pezzotti M."/>
            <person name="Lecharny A."/>
            <person name="Scarpelli C."/>
            <person name="Artiguenave F."/>
            <person name="Pe M.E."/>
            <person name="Valle G."/>
            <person name="Morgante M."/>
            <person name="Caboche M."/>
            <person name="Adam-Blondon A.-F."/>
            <person name="Weissenbach J."/>
            <person name="Quetier F."/>
            <person name="Wincker P."/>
        </authorList>
    </citation>
    <scope>NUCLEOTIDE SEQUENCE [LARGE SCALE GENOMIC DNA]</scope>
    <source>
        <strain evidence="3">cv. Pinot noir / PN40024</strain>
    </source>
</reference>
<dbReference type="eggNOG" id="KOG0431">
    <property type="taxonomic scope" value="Eukaryota"/>
</dbReference>
<dbReference type="Proteomes" id="UP000009183">
    <property type="component" value="Unassembled WGS sequence, unordered"/>
</dbReference>
<dbReference type="STRING" id="29760.F6I770"/>
<accession>F6I770</accession>
<feature type="compositionally biased region" description="Pro residues" evidence="1">
    <location>
        <begin position="34"/>
        <end position="46"/>
    </location>
</feature>